<comment type="caution">
    <text evidence="3">The sequence shown here is derived from an EMBL/GenBank/DDBJ whole genome shotgun (WGS) entry which is preliminary data.</text>
</comment>
<dbReference type="InterPro" id="IPR010927">
    <property type="entry name" value="T4SS_TraH"/>
</dbReference>
<accession>A0A5W8G3U1</accession>
<evidence type="ECO:0000256" key="1">
    <source>
        <dbReference type="SAM" id="Coils"/>
    </source>
</evidence>
<feature type="coiled-coil region" evidence="1">
    <location>
        <begin position="392"/>
        <end position="433"/>
    </location>
</feature>
<feature type="chain" id="PRO_5025068138" evidence="2">
    <location>
        <begin position="29"/>
        <end position="466"/>
    </location>
</feature>
<dbReference type="EMBL" id="AAHMZU010000021">
    <property type="protein sequence ID" value="EBY0600921.1"/>
    <property type="molecule type" value="Genomic_DNA"/>
</dbReference>
<dbReference type="NCBIfam" id="NF010279">
    <property type="entry name" value="PRK13723.1"/>
    <property type="match status" value="1"/>
</dbReference>
<evidence type="ECO:0000256" key="2">
    <source>
        <dbReference type="SAM" id="SignalP"/>
    </source>
</evidence>
<reference evidence="3" key="1">
    <citation type="submission" date="2018-07" db="EMBL/GenBank/DDBJ databases">
        <authorList>
            <person name="Ashton P.M."/>
            <person name="Dallman T."/>
            <person name="Nair S."/>
            <person name="De Pinna E."/>
            <person name="Peters T."/>
            <person name="Grant K."/>
        </authorList>
    </citation>
    <scope>NUCLEOTIDE SEQUENCE</scope>
    <source>
        <strain evidence="3">516939</strain>
    </source>
</reference>
<dbReference type="AlphaFoldDB" id="A0A5W8G3U1"/>
<name>A0A5W8G3U1_SALON</name>
<keyword evidence="2" id="KW-0732">Signal</keyword>
<gene>
    <name evidence="3" type="ORF">DUR78_19860</name>
</gene>
<keyword evidence="1" id="KW-0175">Coiled coil</keyword>
<evidence type="ECO:0000313" key="3">
    <source>
        <dbReference type="EMBL" id="EBY0600921.1"/>
    </source>
</evidence>
<dbReference type="Pfam" id="PF06122">
    <property type="entry name" value="TraH"/>
    <property type="match status" value="1"/>
</dbReference>
<protein>
    <submittedName>
        <fullName evidence="3">Conjugal transfer protein TraH</fullName>
    </submittedName>
</protein>
<proteinExistence type="predicted"/>
<sequence length="466" mass="52059">MTRHTSALFRRAVLPCLILALLAVPAQADVNNDLHKFFNKLGFEGNATRAAVWQGQAAGYVTGGNLFLRNQVNHLQLVSFTPPSITAGCGGIDAYLGSFSFINSEQIERFIKQLMGNAVGYFFDLALQTAVPGMKSVKDFMQKLSTDLNSMNVSSCQAAQGIIGGLWPKSTVQSQKICQDIAGETNMFADWAASRQGCTVGGQQDKVLDRAPENMKDQVMKDKNLMWEILRKNKLVGGDTQLMEMVMTITGTIIYDSNGDITFIDPQANNRDLVRAIMYGGKVTVTGCVSSGDCLKTTQKDVTVRHDNSFVERVTKIIQKISEKLRTDERLTDEEKGFIESTSVPILRYLMDPQMLNISSFYPNLADYIAYDILLQYLHELLKQARLQLNSKNYSEDALEKMRDNLNQASAQLQSLQSEVNVKANILMELEQRMSYLRQQVSTRLMGQYEQNLNFSAMPTLTKEGP</sequence>
<organism evidence="3">
    <name type="scientific">Salmonella oranienberg</name>
    <dbReference type="NCBI Taxonomy" id="28147"/>
    <lineage>
        <taxon>Bacteria</taxon>
        <taxon>Pseudomonadati</taxon>
        <taxon>Pseudomonadota</taxon>
        <taxon>Gammaproteobacteria</taxon>
        <taxon>Enterobacterales</taxon>
        <taxon>Enterobacteriaceae</taxon>
        <taxon>Salmonella</taxon>
    </lineage>
</organism>
<feature type="signal peptide" evidence="2">
    <location>
        <begin position="1"/>
        <end position="28"/>
    </location>
</feature>